<dbReference type="Proteomes" id="UP000469385">
    <property type="component" value="Unassembled WGS sequence"/>
</dbReference>
<dbReference type="EMBL" id="WSEL01000009">
    <property type="protein sequence ID" value="MVQ32223.1"/>
    <property type="molecule type" value="Genomic_DNA"/>
</dbReference>
<feature type="signal peptide" evidence="2">
    <location>
        <begin position="1"/>
        <end position="19"/>
    </location>
</feature>
<sequence length="318" mass="33741">MKRIAGCLLALFLSMGAWAQAEYPNKPIRIVIPFSPGSATDQTTRILGQAVSTALGQPFVYDYKPGANGAIAGAEVAKAAPDGYTLLVAGGSVMAVVPATVKKPPYDPVADFTPITDFGRFTFFLFVNSAVPAKTLGEFVSYAKANPRKLSYGTGNASGIVAFTQMNALAGMDLVHVPYKGEPPAVIDLVAGRLDAMWATPTATLPHAKDGKLRALATSLKTRSALLPDVPTIDEAGMPKFNIVLWQGLVGPAGTPRPVVDRLNREFNAAMKRPEVIAAMDGQAFTLVPGTPEQFGALVKEQIETYRNLLRQAGVQPE</sequence>
<organism evidence="3 4">
    <name type="scientific">Ramlibacter pinisoli</name>
    <dbReference type="NCBI Taxonomy" id="2682844"/>
    <lineage>
        <taxon>Bacteria</taxon>
        <taxon>Pseudomonadati</taxon>
        <taxon>Pseudomonadota</taxon>
        <taxon>Betaproteobacteria</taxon>
        <taxon>Burkholderiales</taxon>
        <taxon>Comamonadaceae</taxon>
        <taxon>Ramlibacter</taxon>
    </lineage>
</organism>
<feature type="chain" id="PRO_5027031012" evidence="2">
    <location>
        <begin position="20"/>
        <end position="318"/>
    </location>
</feature>
<comment type="similarity">
    <text evidence="1">Belongs to the UPF0065 (bug) family.</text>
</comment>
<dbReference type="CDD" id="cd07012">
    <property type="entry name" value="PBP2_Bug_TTT"/>
    <property type="match status" value="1"/>
</dbReference>
<protein>
    <submittedName>
        <fullName evidence="3">Tripartite tricarboxylate transporter substrate binding protein</fullName>
    </submittedName>
</protein>
<dbReference type="Gene3D" id="3.40.190.10">
    <property type="entry name" value="Periplasmic binding protein-like II"/>
    <property type="match status" value="1"/>
</dbReference>
<dbReference type="Pfam" id="PF03401">
    <property type="entry name" value="TctC"/>
    <property type="match status" value="1"/>
</dbReference>
<proteinExistence type="inferred from homology"/>
<evidence type="ECO:0000313" key="3">
    <source>
        <dbReference type="EMBL" id="MVQ32223.1"/>
    </source>
</evidence>
<dbReference type="InterPro" id="IPR005064">
    <property type="entry name" value="BUG"/>
</dbReference>
<reference evidence="3 4" key="1">
    <citation type="submission" date="2019-12" db="EMBL/GenBank/DDBJ databases">
        <authorList>
            <person name="Huq M.A."/>
        </authorList>
    </citation>
    <scope>NUCLEOTIDE SEQUENCE [LARGE SCALE GENOMIC DNA]</scope>
    <source>
        <strain evidence="3 4">MAH-25</strain>
    </source>
</reference>
<keyword evidence="2" id="KW-0732">Signal</keyword>
<keyword evidence="4" id="KW-1185">Reference proteome</keyword>
<evidence type="ECO:0000256" key="1">
    <source>
        <dbReference type="ARBA" id="ARBA00006987"/>
    </source>
</evidence>
<name>A0A6N8J1Q1_9BURK</name>
<dbReference type="PANTHER" id="PTHR42928">
    <property type="entry name" value="TRICARBOXYLATE-BINDING PROTEIN"/>
    <property type="match status" value="1"/>
</dbReference>
<evidence type="ECO:0000313" key="4">
    <source>
        <dbReference type="Proteomes" id="UP000469385"/>
    </source>
</evidence>
<gene>
    <name evidence="3" type="ORF">GON04_22400</name>
</gene>
<evidence type="ECO:0000256" key="2">
    <source>
        <dbReference type="SAM" id="SignalP"/>
    </source>
</evidence>
<dbReference type="PIRSF" id="PIRSF017082">
    <property type="entry name" value="YflP"/>
    <property type="match status" value="1"/>
</dbReference>
<dbReference type="PANTHER" id="PTHR42928:SF5">
    <property type="entry name" value="BLR1237 PROTEIN"/>
    <property type="match status" value="1"/>
</dbReference>
<dbReference type="Gene3D" id="3.40.190.150">
    <property type="entry name" value="Bordetella uptake gene, domain 1"/>
    <property type="match status" value="1"/>
</dbReference>
<dbReference type="RefSeq" id="WP_157400199.1">
    <property type="nucleotide sequence ID" value="NZ_WSEL01000009.1"/>
</dbReference>
<dbReference type="AlphaFoldDB" id="A0A6N8J1Q1"/>
<dbReference type="InterPro" id="IPR042100">
    <property type="entry name" value="Bug_dom1"/>
</dbReference>
<dbReference type="SUPFAM" id="SSF53850">
    <property type="entry name" value="Periplasmic binding protein-like II"/>
    <property type="match status" value="1"/>
</dbReference>
<comment type="caution">
    <text evidence="3">The sequence shown here is derived from an EMBL/GenBank/DDBJ whole genome shotgun (WGS) entry which is preliminary data.</text>
</comment>
<accession>A0A6N8J1Q1</accession>